<feature type="chain" id="PRO_5045566315" evidence="1">
    <location>
        <begin position="20"/>
        <end position="490"/>
    </location>
</feature>
<dbReference type="InterPro" id="IPR032625">
    <property type="entry name" value="M64_N"/>
</dbReference>
<evidence type="ECO:0000259" key="2">
    <source>
        <dbReference type="Pfam" id="PF16217"/>
    </source>
</evidence>
<name>A0ABT0A6I6_9GAMM</name>
<dbReference type="InterPro" id="IPR024079">
    <property type="entry name" value="MetalloPept_cat_dom_sf"/>
</dbReference>
<feature type="signal peptide" evidence="1">
    <location>
        <begin position="1"/>
        <end position="19"/>
    </location>
</feature>
<protein>
    <submittedName>
        <fullName evidence="3">IgA Peptidase M64</fullName>
    </submittedName>
</protein>
<dbReference type="RefSeq" id="WP_243322199.1">
    <property type="nucleotide sequence ID" value="NZ_JALGCL010000004.1"/>
</dbReference>
<dbReference type="Gene3D" id="2.60.40.3250">
    <property type="entry name" value="Peptidase M64, N-terminal domain"/>
    <property type="match status" value="1"/>
</dbReference>
<evidence type="ECO:0000313" key="4">
    <source>
        <dbReference type="Proteomes" id="UP001165423"/>
    </source>
</evidence>
<dbReference type="Pfam" id="PF16217">
    <property type="entry name" value="M64_N"/>
    <property type="match status" value="1"/>
</dbReference>
<proteinExistence type="predicted"/>
<comment type="caution">
    <text evidence="3">The sequence shown here is derived from an EMBL/GenBank/DDBJ whole genome shotgun (WGS) entry which is preliminary data.</text>
</comment>
<accession>A0ABT0A6I6</accession>
<dbReference type="EMBL" id="JALGCL010000004">
    <property type="protein sequence ID" value="MCJ0826574.1"/>
    <property type="molecule type" value="Genomic_DNA"/>
</dbReference>
<gene>
    <name evidence="3" type="ORF">MQC88_11535</name>
</gene>
<organism evidence="3 4">
    <name type="scientific">Cognatiluteimonas sedimenti</name>
    <dbReference type="NCBI Taxonomy" id="2927791"/>
    <lineage>
        <taxon>Bacteria</taxon>
        <taxon>Pseudomonadati</taxon>
        <taxon>Pseudomonadota</taxon>
        <taxon>Gammaproteobacteria</taxon>
        <taxon>Lysobacterales</taxon>
        <taxon>Lysobacteraceae</taxon>
        <taxon>Cognatiluteimonas</taxon>
    </lineage>
</organism>
<dbReference type="Pfam" id="PF09471">
    <property type="entry name" value="Peptidase_M64"/>
    <property type="match status" value="1"/>
</dbReference>
<evidence type="ECO:0000313" key="3">
    <source>
        <dbReference type="EMBL" id="MCJ0826574.1"/>
    </source>
</evidence>
<reference evidence="3 4" key="1">
    <citation type="submission" date="2022-03" db="EMBL/GenBank/DDBJ databases">
        <title>Luteimonas soily sp. nov., a novel bacterium isolated from the soil.</title>
        <authorList>
            <person name="Zhang X."/>
        </authorList>
    </citation>
    <scope>NUCLEOTIDE SEQUENCE [LARGE SCALE GENOMIC DNA]</scope>
    <source>
        <strain evidence="3 4">50</strain>
    </source>
</reference>
<dbReference type="Gene3D" id="3.40.390.10">
    <property type="entry name" value="Collagenase (Catalytic Domain)"/>
    <property type="match status" value="1"/>
</dbReference>
<dbReference type="Proteomes" id="UP001165423">
    <property type="component" value="Unassembled WGS sequence"/>
</dbReference>
<sequence length="490" mass="54168">MRAAILLLAILLPLANARAMSPPASRQATPATLRVDIQHGGDASAEHYALERVVVEPLPWPGNPARPLDTTNRGSQKFEVVDAGSGQVLYSRGYATVFGEWRTTDDARTTQRSFQESMRFPMPAGPVLVKVYGRDADNRFAPAWSVRIDPQALDVERVALPAPAQPIAIRHHGDPATKVDLLLLGDGYTAAQMDKFRADARRLADRLFSVSPFKERAADFNVWALALPVPEAGISRPSTGIHHASATGARYDIFGSERYILTLDNRAFRELAQYAPYEFVEIMVNNQTYGGGGIFGQFSTVAADNDWADYVFVHEFGHHFAGLADEYYTSPVAYAAGERPTVEPWEPNVTALLDPGKLKWKDQVSPVAPAQAVPLPTPWPKAEYEAYERDVQARRVKLRADRRPEAEMSALFREEQDHVDALFADARYRDAVGAFEGANYAATGYYRPQMQCMMFTRADAFCSVCQRAIADIIDLYTTAPRPGAATARGR</sequence>
<dbReference type="InterPro" id="IPR019026">
    <property type="entry name" value="Peptidase_M64_IgA"/>
</dbReference>
<feature type="domain" description="Peptidase M64 N-terminal" evidence="2">
    <location>
        <begin position="29"/>
        <end position="144"/>
    </location>
</feature>
<keyword evidence="1" id="KW-0732">Signal</keyword>
<dbReference type="InterPro" id="IPR038171">
    <property type="entry name" value="M64_N_sf"/>
</dbReference>
<keyword evidence="4" id="KW-1185">Reference proteome</keyword>
<evidence type="ECO:0000256" key="1">
    <source>
        <dbReference type="SAM" id="SignalP"/>
    </source>
</evidence>